<dbReference type="InterPro" id="IPR002765">
    <property type="entry name" value="UPF0145_YbjQ-like"/>
</dbReference>
<dbReference type="OrthoDB" id="6399623at2"/>
<keyword evidence="3" id="KW-1185">Reference proteome</keyword>
<comment type="caution">
    <text evidence="2">The sequence shown here is derived from an EMBL/GenBank/DDBJ whole genome shotgun (WGS) entry which is preliminary data.</text>
</comment>
<proteinExistence type="inferred from homology"/>
<name>A0A364NJZ5_9GAMM</name>
<dbReference type="EMBL" id="QKRX01000011">
    <property type="protein sequence ID" value="RAU17207.1"/>
    <property type="molecule type" value="Genomic_DNA"/>
</dbReference>
<sequence>MKIKPLVLVTVLSVVTLSGCASYRVDSNIKSVQPVAVSAKENIIITEKTLPAGTFTLIGPIDVSVKKLTVFHKDPTREQANEALRERAISIGADAVMQVRYTSGIGMTTWGYLDAEGKAVKLLNK</sequence>
<evidence type="ECO:0000256" key="1">
    <source>
        <dbReference type="ARBA" id="ARBA00010751"/>
    </source>
</evidence>
<evidence type="ECO:0008006" key="4">
    <source>
        <dbReference type="Google" id="ProtNLM"/>
    </source>
</evidence>
<dbReference type="Proteomes" id="UP000250744">
    <property type="component" value="Unassembled WGS sequence"/>
</dbReference>
<evidence type="ECO:0000313" key="2">
    <source>
        <dbReference type="EMBL" id="RAU17207.1"/>
    </source>
</evidence>
<gene>
    <name evidence="2" type="ORF">DN062_13625</name>
</gene>
<dbReference type="PROSITE" id="PS51257">
    <property type="entry name" value="PROKAR_LIPOPROTEIN"/>
    <property type="match status" value="1"/>
</dbReference>
<dbReference type="InterPro" id="IPR035439">
    <property type="entry name" value="UPF0145_dom_sf"/>
</dbReference>
<dbReference type="Pfam" id="PF01906">
    <property type="entry name" value="YbjQ_1"/>
    <property type="match status" value="1"/>
</dbReference>
<accession>A0A364NJZ5</accession>
<evidence type="ECO:0000313" key="3">
    <source>
        <dbReference type="Proteomes" id="UP000250744"/>
    </source>
</evidence>
<organism evidence="2 3">
    <name type="scientific">Nitrincola tibetensis</name>
    <dbReference type="NCBI Taxonomy" id="2219697"/>
    <lineage>
        <taxon>Bacteria</taxon>
        <taxon>Pseudomonadati</taxon>
        <taxon>Pseudomonadota</taxon>
        <taxon>Gammaproteobacteria</taxon>
        <taxon>Oceanospirillales</taxon>
        <taxon>Oceanospirillaceae</taxon>
        <taxon>Nitrincola</taxon>
    </lineage>
</organism>
<dbReference type="SUPFAM" id="SSF117782">
    <property type="entry name" value="YbjQ-like"/>
    <property type="match status" value="1"/>
</dbReference>
<comment type="similarity">
    <text evidence="1">Belongs to the UPF0145 family.</text>
</comment>
<dbReference type="AlphaFoldDB" id="A0A364NJZ5"/>
<protein>
    <recommendedName>
        <fullName evidence="4">Heavy metal-binding domain-containing protein</fullName>
    </recommendedName>
</protein>
<dbReference type="RefSeq" id="WP_112159862.1">
    <property type="nucleotide sequence ID" value="NZ_QKRX01000011.1"/>
</dbReference>
<reference evidence="2 3" key="1">
    <citation type="submission" date="2018-06" db="EMBL/GenBank/DDBJ databases">
        <title>Nitrincola tibetense sp. nov., isolated from Lake XuguoCo on Tibetan Plateau.</title>
        <authorList>
            <person name="Xing P."/>
        </authorList>
    </citation>
    <scope>NUCLEOTIDE SEQUENCE [LARGE SCALE GENOMIC DNA]</scope>
    <source>
        <strain evidence="3">xg18</strain>
    </source>
</reference>